<evidence type="ECO:0000313" key="1">
    <source>
        <dbReference type="EMBL" id="QEI04552.1"/>
    </source>
</evidence>
<reference evidence="1 2" key="1">
    <citation type="submission" date="2019-08" db="EMBL/GenBank/DDBJ databases">
        <title>Amphibian skin-associated Pigmentiphaga: genome sequence and occurrence across geography and hosts.</title>
        <authorList>
            <person name="Bletz M.C."/>
            <person name="Bunk B."/>
            <person name="Sproeer C."/>
            <person name="Biwer P."/>
            <person name="Reiter S."/>
            <person name="Rabemananjara F.C.E."/>
            <person name="Schulz S."/>
            <person name="Overmann J."/>
            <person name="Vences M."/>
        </authorList>
    </citation>
    <scope>NUCLEOTIDE SEQUENCE [LARGE SCALE GENOMIC DNA]</scope>
    <source>
        <strain evidence="1 2">Mada1488</strain>
    </source>
</reference>
<dbReference type="Pfam" id="PF11004">
    <property type="entry name" value="Kdo_hydroxy"/>
    <property type="match status" value="1"/>
</dbReference>
<dbReference type="KEGG" id="pacr:FXN63_00925"/>
<dbReference type="Proteomes" id="UP000325161">
    <property type="component" value="Chromosome"/>
</dbReference>
<dbReference type="InterPro" id="IPR021266">
    <property type="entry name" value="Kdo_hydroxlase"/>
</dbReference>
<dbReference type="AlphaFoldDB" id="A0A5C0AR34"/>
<protein>
    <recommendedName>
        <fullName evidence="3">3-deoxy-D-manno-oct-2-ulosonic acid (Kdo) hydroxylase</fullName>
    </recommendedName>
</protein>
<dbReference type="RefSeq" id="WP_148811964.1">
    <property type="nucleotide sequence ID" value="NZ_CP043046.1"/>
</dbReference>
<gene>
    <name evidence="1" type="ORF">FXN63_00925</name>
</gene>
<sequence>MSSQTSSHNGSAPSQILSTSLRHWDDIPSADLRRGYALALESGKVLSMPDLAFAMGSAELPLLDPALVDPKRKNISLNGTTGRVVGVAVEDARRDAIADLIRRYASQARSLVNAVLPHYKEHLHSPTTSLRLHRVTDWKPSWRKDDSRLHVDAFPSRPNHGERILRVFTNINPTGEPRKWRVGEAFPSLAERFLPQLKAPYRPGVASLMKKLGVTKQVRSEYDHLMLQMHDRMKADLEYQRNGIQESVDFAGGSSWMVFSDQAPHAAMGGQFMLEQTWFLPIKAMAHPEHAPLRVLERLKGHALV</sequence>
<evidence type="ECO:0008006" key="3">
    <source>
        <dbReference type="Google" id="ProtNLM"/>
    </source>
</evidence>
<dbReference type="EMBL" id="CP043046">
    <property type="protein sequence ID" value="QEI04552.1"/>
    <property type="molecule type" value="Genomic_DNA"/>
</dbReference>
<name>A0A5C0AR34_9BURK</name>
<proteinExistence type="predicted"/>
<organism evidence="1 2">
    <name type="scientific">Pigmentiphaga aceris</name>
    <dbReference type="NCBI Taxonomy" id="1940612"/>
    <lineage>
        <taxon>Bacteria</taxon>
        <taxon>Pseudomonadati</taxon>
        <taxon>Pseudomonadota</taxon>
        <taxon>Betaproteobacteria</taxon>
        <taxon>Burkholderiales</taxon>
        <taxon>Alcaligenaceae</taxon>
        <taxon>Pigmentiphaga</taxon>
    </lineage>
</organism>
<evidence type="ECO:0000313" key="2">
    <source>
        <dbReference type="Proteomes" id="UP000325161"/>
    </source>
</evidence>
<accession>A0A5C0AR34</accession>
<dbReference type="OrthoDB" id="21302at2"/>
<keyword evidence="2" id="KW-1185">Reference proteome</keyword>